<name>A0A133UIL2_9EURY</name>
<accession>A0A133UIL2</accession>
<keyword evidence="3" id="KW-1185">Reference proteome</keyword>
<evidence type="ECO:0000313" key="2">
    <source>
        <dbReference type="EMBL" id="KXA94008.1"/>
    </source>
</evidence>
<gene>
    <name evidence="2" type="ORF">AKJ66_00135</name>
</gene>
<sequence>MNAGNRGNSRLNADSPVPTVQRLPLSAQFRGKPLGIGGLALRFLGWPVMVDCPFPFPASLDTRPPVECPPVPSRDRGFPFSLSLEGPGGGFEERATAPGGRMRSSPVHHEEVRQKDEDGESRGNGEEIMGKSENVLGWRSIVYRPLSLSRPLFPSPRYHGPETVWAGCGPTAAGRGGRDAILPVFLPGQTKGRGRKTVKVVNG</sequence>
<dbReference type="Proteomes" id="UP000070657">
    <property type="component" value="Unassembled WGS sequence"/>
</dbReference>
<feature type="region of interest" description="Disordered" evidence="1">
    <location>
        <begin position="80"/>
        <end position="127"/>
    </location>
</feature>
<evidence type="ECO:0000256" key="1">
    <source>
        <dbReference type="SAM" id="MobiDB-lite"/>
    </source>
</evidence>
<protein>
    <submittedName>
        <fullName evidence="2">Uncharacterized protein</fullName>
    </submittedName>
</protein>
<organism evidence="2 3">
    <name type="scientific">candidate division MSBL1 archaeon SCGC-AAA259E22</name>
    <dbReference type="NCBI Taxonomy" id="1698265"/>
    <lineage>
        <taxon>Archaea</taxon>
        <taxon>Methanobacteriati</taxon>
        <taxon>Methanobacteriota</taxon>
        <taxon>candidate division MSBL1</taxon>
    </lineage>
</organism>
<dbReference type="EMBL" id="LHXP01000001">
    <property type="protein sequence ID" value="KXA94008.1"/>
    <property type="molecule type" value="Genomic_DNA"/>
</dbReference>
<reference evidence="2 3" key="1">
    <citation type="journal article" date="2016" name="Sci. Rep.">
        <title>Metabolic traits of an uncultured archaeal lineage -MSBL1- from brine pools of the Red Sea.</title>
        <authorList>
            <person name="Mwirichia R."/>
            <person name="Alam I."/>
            <person name="Rashid M."/>
            <person name="Vinu M."/>
            <person name="Ba-Alawi W."/>
            <person name="Anthony Kamau A."/>
            <person name="Kamanda Ngugi D."/>
            <person name="Goker M."/>
            <person name="Klenk H.P."/>
            <person name="Bajic V."/>
            <person name="Stingl U."/>
        </authorList>
    </citation>
    <scope>NUCLEOTIDE SEQUENCE [LARGE SCALE GENOMIC DNA]</scope>
    <source>
        <strain evidence="2">SCGC-AAA259E22</strain>
    </source>
</reference>
<dbReference type="AlphaFoldDB" id="A0A133UIL2"/>
<feature type="compositionally biased region" description="Basic and acidic residues" evidence="1">
    <location>
        <begin position="107"/>
        <end position="127"/>
    </location>
</feature>
<proteinExistence type="predicted"/>
<evidence type="ECO:0000313" key="3">
    <source>
        <dbReference type="Proteomes" id="UP000070657"/>
    </source>
</evidence>
<comment type="caution">
    <text evidence="2">The sequence shown here is derived from an EMBL/GenBank/DDBJ whole genome shotgun (WGS) entry which is preliminary data.</text>
</comment>